<dbReference type="RefSeq" id="WP_003894536.1">
    <property type="nucleotide sequence ID" value="NZ_CP027541.1"/>
</dbReference>
<dbReference type="InterPro" id="IPR050764">
    <property type="entry name" value="CbbQ/NirQ/NorQ/GpvN"/>
</dbReference>
<sequence length="387" mass="41639">MTSPSGPPQGAGGYPGSTFASGFPPGPTGAHAAQATPQPVNNGGLQAEVHTLERAIFEVKRIIVGQDQLVERMLVGLLAKGHVLLEGVPGVAKTLAVETFAKVVGGTFARIQFTPDLVPTDIVGTRIYRQGKEEFEIELGPAVVNFLLADEINRAPAKVQSALLEIMAERKISIGGQTFPLPSPFLVMATQNPIEQEGVYQLPEAQRDRFLFKLNVDYPSPEEEREIIYRMGVKPPEPKQILTTGDLLRLQDVAANTFVHHALVDYVVRIVTATREPEKFGMPDAKAWIAYGASPRASLGIISAARALALVRGRDYVIPQDVVEVIPDVLRHRLVLTYDALADEISSETVVNRILQTVALPQVNALPQQGHSVPPAVPAAAAAASGR</sequence>
<comment type="similarity">
    <text evidence="3">Belongs to the MoxR family.</text>
</comment>
<dbReference type="GO" id="GO:0005524">
    <property type="term" value="F:ATP binding"/>
    <property type="evidence" value="ECO:0007669"/>
    <property type="project" value="UniProtKB-KW"/>
</dbReference>
<dbReference type="EMBL" id="CP027541">
    <property type="protein sequence ID" value="AWT54083.1"/>
    <property type="molecule type" value="Genomic_DNA"/>
</dbReference>
<evidence type="ECO:0000259" key="6">
    <source>
        <dbReference type="Pfam" id="PF17863"/>
    </source>
</evidence>
<dbReference type="PANTHER" id="PTHR42759:SF1">
    <property type="entry name" value="MAGNESIUM-CHELATASE SUBUNIT CHLD"/>
    <property type="match status" value="1"/>
</dbReference>
<evidence type="ECO:0000313" key="8">
    <source>
        <dbReference type="Proteomes" id="UP000011200"/>
    </source>
</evidence>
<evidence type="ECO:0000256" key="4">
    <source>
        <dbReference type="SAM" id="MobiDB-lite"/>
    </source>
</evidence>
<feature type="region of interest" description="Disordered" evidence="4">
    <location>
        <begin position="1"/>
        <end position="42"/>
    </location>
</feature>
<keyword evidence="1" id="KW-0547">Nucleotide-binding</keyword>
<accession>A0A2U9PQQ0</accession>
<dbReference type="PIRSF" id="PIRSF002849">
    <property type="entry name" value="AAA_ATPase_chaperone_MoxR_prd"/>
    <property type="match status" value="1"/>
</dbReference>
<dbReference type="FunFam" id="3.40.50.300:FF:000640">
    <property type="entry name" value="MoxR family ATPase"/>
    <property type="match status" value="1"/>
</dbReference>
<evidence type="ECO:0000259" key="5">
    <source>
        <dbReference type="Pfam" id="PF07726"/>
    </source>
</evidence>
<name>A0A2U9PQQ0_MYCSE</name>
<gene>
    <name evidence="7" type="ORF">D806_031090</name>
</gene>
<dbReference type="SUPFAM" id="SSF52540">
    <property type="entry name" value="P-loop containing nucleoside triphosphate hydrolases"/>
    <property type="match status" value="1"/>
</dbReference>
<evidence type="ECO:0000256" key="1">
    <source>
        <dbReference type="ARBA" id="ARBA00022741"/>
    </source>
</evidence>
<reference evidence="8" key="2">
    <citation type="submission" date="2018-03" db="EMBL/GenBank/DDBJ databases">
        <authorList>
            <person name="Derbyshire K."/>
            <person name="Gray T.A."/>
            <person name="Champion M."/>
        </authorList>
    </citation>
    <scope>NUCLEOTIDE SEQUENCE [LARGE SCALE GENOMIC DNA]</scope>
    <source>
        <strain evidence="8">MKD8</strain>
    </source>
</reference>
<reference evidence="7 8" key="1">
    <citation type="journal article" date="2013" name="Genome Announc.">
        <title>Draft genome sequence of MKD8, a conjugal recipient Mycobacterium smegmatis strain.</title>
        <authorList>
            <person name="Gray T.A."/>
            <person name="Palumbo M.J."/>
            <person name="Derbyshire K.M."/>
        </authorList>
    </citation>
    <scope>NUCLEOTIDE SEQUENCE [LARGE SCALE GENOMIC DNA]</scope>
    <source>
        <strain evidence="7 8">MKD8</strain>
    </source>
</reference>
<organism evidence="7 8">
    <name type="scientific">Mycolicibacterium smegmatis (strain MKD8)</name>
    <name type="common">Mycobacterium smegmatis</name>
    <dbReference type="NCBI Taxonomy" id="1214915"/>
    <lineage>
        <taxon>Bacteria</taxon>
        <taxon>Bacillati</taxon>
        <taxon>Actinomycetota</taxon>
        <taxon>Actinomycetes</taxon>
        <taxon>Mycobacteriales</taxon>
        <taxon>Mycobacteriaceae</taxon>
        <taxon>Mycolicibacterium</taxon>
    </lineage>
</organism>
<dbReference type="Gene3D" id="3.40.50.300">
    <property type="entry name" value="P-loop containing nucleotide triphosphate hydrolases"/>
    <property type="match status" value="1"/>
</dbReference>
<dbReference type="Pfam" id="PF07726">
    <property type="entry name" value="AAA_3"/>
    <property type="match status" value="1"/>
</dbReference>
<dbReference type="InterPro" id="IPR011703">
    <property type="entry name" value="ATPase_AAA-3"/>
</dbReference>
<dbReference type="Proteomes" id="UP000011200">
    <property type="component" value="Chromosome"/>
</dbReference>
<proteinExistence type="inferred from homology"/>
<feature type="domain" description="ChlI/MoxR AAA lid" evidence="6">
    <location>
        <begin position="288"/>
        <end position="354"/>
    </location>
</feature>
<protein>
    <submittedName>
        <fullName evidence="7">ATPase, MoxR family protein</fullName>
    </submittedName>
</protein>
<evidence type="ECO:0000256" key="2">
    <source>
        <dbReference type="ARBA" id="ARBA00022840"/>
    </source>
</evidence>
<dbReference type="Gene3D" id="1.10.8.80">
    <property type="entry name" value="Magnesium chelatase subunit I, C-Terminal domain"/>
    <property type="match status" value="1"/>
</dbReference>
<evidence type="ECO:0000256" key="3">
    <source>
        <dbReference type="ARBA" id="ARBA00061607"/>
    </source>
</evidence>
<dbReference type="AlphaFoldDB" id="A0A2U9PQQ0"/>
<dbReference type="InterPro" id="IPR041628">
    <property type="entry name" value="ChlI/MoxR_AAA_lid"/>
</dbReference>
<dbReference type="PANTHER" id="PTHR42759">
    <property type="entry name" value="MOXR FAMILY PROTEIN"/>
    <property type="match status" value="1"/>
</dbReference>
<keyword evidence="2" id="KW-0067">ATP-binding</keyword>
<dbReference type="Pfam" id="PF17863">
    <property type="entry name" value="AAA_lid_2"/>
    <property type="match status" value="1"/>
</dbReference>
<dbReference type="GO" id="GO:0016887">
    <property type="term" value="F:ATP hydrolysis activity"/>
    <property type="evidence" value="ECO:0007669"/>
    <property type="project" value="InterPro"/>
</dbReference>
<dbReference type="InterPro" id="IPR027417">
    <property type="entry name" value="P-loop_NTPase"/>
</dbReference>
<feature type="domain" description="ATPase AAA-3" evidence="5">
    <location>
        <begin position="82"/>
        <end position="212"/>
    </location>
</feature>
<evidence type="ECO:0000313" key="7">
    <source>
        <dbReference type="EMBL" id="AWT54083.1"/>
    </source>
</evidence>